<accession>A0A8B9AK71</accession>
<evidence type="ECO:0000313" key="3">
    <source>
        <dbReference type="RefSeq" id="XP_038984418.1"/>
    </source>
</evidence>
<feature type="transmembrane region" description="Helical" evidence="1">
    <location>
        <begin position="68"/>
        <end position="92"/>
    </location>
</feature>
<keyword evidence="1" id="KW-1133">Transmembrane helix</keyword>
<protein>
    <submittedName>
        <fullName evidence="3">Uncharacterized protein LOC113462769</fullName>
    </submittedName>
</protein>
<name>A0A8B9AK71_PHODC</name>
<gene>
    <name evidence="3" type="primary">LOC113462769</name>
</gene>
<reference evidence="3" key="2">
    <citation type="submission" date="2025-08" db="UniProtKB">
        <authorList>
            <consortium name="RefSeq"/>
        </authorList>
    </citation>
    <scope>IDENTIFICATION</scope>
    <source>
        <tissue evidence="3">Young leaves</tissue>
    </source>
</reference>
<sequence length="165" mass="18301">MWRSLAENSSFSSWLQTRAAQCIWKPKWAFFEPGALGDRLSCLRVGPTLAAERTNRKDPLNGIMDTNITPVVGISVIITTGLSLVCPCFDLVPGIWFGFIAHMLLLLLPLMSELFLFSHGICSLAYFAHTIYLCCNETYLAAQEVHSLTVLRMSSRSGWVTSGIV</sequence>
<keyword evidence="1" id="KW-0472">Membrane</keyword>
<keyword evidence="2" id="KW-1185">Reference proteome</keyword>
<evidence type="ECO:0000256" key="1">
    <source>
        <dbReference type="SAM" id="Phobius"/>
    </source>
</evidence>
<evidence type="ECO:0000313" key="2">
    <source>
        <dbReference type="Proteomes" id="UP000228380"/>
    </source>
</evidence>
<feature type="transmembrane region" description="Helical" evidence="1">
    <location>
        <begin position="104"/>
        <end position="128"/>
    </location>
</feature>
<organism evidence="2 3">
    <name type="scientific">Phoenix dactylifera</name>
    <name type="common">Date palm</name>
    <dbReference type="NCBI Taxonomy" id="42345"/>
    <lineage>
        <taxon>Eukaryota</taxon>
        <taxon>Viridiplantae</taxon>
        <taxon>Streptophyta</taxon>
        <taxon>Embryophyta</taxon>
        <taxon>Tracheophyta</taxon>
        <taxon>Spermatophyta</taxon>
        <taxon>Magnoliopsida</taxon>
        <taxon>Liliopsida</taxon>
        <taxon>Arecaceae</taxon>
        <taxon>Coryphoideae</taxon>
        <taxon>Phoeniceae</taxon>
        <taxon>Phoenix</taxon>
    </lineage>
</organism>
<dbReference type="KEGG" id="pda:113462769"/>
<keyword evidence="1" id="KW-0812">Transmembrane</keyword>
<dbReference type="GeneID" id="113462769"/>
<reference evidence="2" key="1">
    <citation type="journal article" date="2019" name="Nat. Commun.">
        <title>Genome-wide association mapping of date palm fruit traits.</title>
        <authorList>
            <person name="Hazzouri K.M."/>
            <person name="Gros-Balthazard M."/>
            <person name="Flowers J.M."/>
            <person name="Copetti D."/>
            <person name="Lemansour A."/>
            <person name="Lebrun M."/>
            <person name="Masmoudi K."/>
            <person name="Ferrand S."/>
            <person name="Dhar M.I."/>
            <person name="Fresquez Z.A."/>
            <person name="Rosas U."/>
            <person name="Zhang J."/>
            <person name="Talag J."/>
            <person name="Lee S."/>
            <person name="Kudrna D."/>
            <person name="Powell R.F."/>
            <person name="Leitch I.J."/>
            <person name="Krueger R.R."/>
            <person name="Wing R.A."/>
            <person name="Amiri K.M.A."/>
            <person name="Purugganan M.D."/>
        </authorList>
    </citation>
    <scope>NUCLEOTIDE SEQUENCE [LARGE SCALE GENOMIC DNA]</scope>
    <source>
        <strain evidence="2">cv. Khalas</strain>
    </source>
</reference>
<dbReference type="RefSeq" id="XP_038984418.1">
    <property type="nucleotide sequence ID" value="XM_039128490.1"/>
</dbReference>
<proteinExistence type="predicted"/>
<dbReference type="AlphaFoldDB" id="A0A8B9AK71"/>
<dbReference type="Proteomes" id="UP000228380">
    <property type="component" value="Chromosome 7"/>
</dbReference>